<feature type="transmembrane region" description="Helical" evidence="1">
    <location>
        <begin position="12"/>
        <end position="33"/>
    </location>
</feature>
<gene>
    <name evidence="2" type="ORF">AWB74_08425</name>
</gene>
<keyword evidence="1" id="KW-0812">Transmembrane</keyword>
<evidence type="ECO:0000313" key="2">
    <source>
        <dbReference type="EMBL" id="SAL88146.1"/>
    </source>
</evidence>
<dbReference type="OrthoDB" id="9109376at2"/>
<dbReference type="RefSeq" id="WP_061152478.1">
    <property type="nucleotide sequence ID" value="NZ_FCOM02000114.1"/>
</dbReference>
<dbReference type="Proteomes" id="UP000055019">
    <property type="component" value="Unassembled WGS sequence"/>
</dbReference>
<keyword evidence="1" id="KW-1133">Transmembrane helix</keyword>
<comment type="caution">
    <text evidence="2">The sequence shown here is derived from an EMBL/GenBank/DDBJ whole genome shotgun (WGS) entry which is preliminary data.</text>
</comment>
<evidence type="ECO:0000313" key="3">
    <source>
        <dbReference type="Proteomes" id="UP000055019"/>
    </source>
</evidence>
<dbReference type="EMBL" id="FCOM02000114">
    <property type="protein sequence ID" value="SAL88146.1"/>
    <property type="molecule type" value="Genomic_DNA"/>
</dbReference>
<keyword evidence="1" id="KW-0472">Membrane</keyword>
<organism evidence="2 3">
    <name type="scientific">Caballeronia arvi</name>
    <dbReference type="NCBI Taxonomy" id="1777135"/>
    <lineage>
        <taxon>Bacteria</taxon>
        <taxon>Pseudomonadati</taxon>
        <taxon>Pseudomonadota</taxon>
        <taxon>Betaproteobacteria</taxon>
        <taxon>Burkholderiales</taxon>
        <taxon>Burkholderiaceae</taxon>
        <taxon>Caballeronia</taxon>
    </lineage>
</organism>
<protein>
    <submittedName>
        <fullName evidence="2">Membrane protein</fullName>
    </submittedName>
</protein>
<accession>A0A158L448</accession>
<evidence type="ECO:0000256" key="1">
    <source>
        <dbReference type="SAM" id="Phobius"/>
    </source>
</evidence>
<proteinExistence type="predicted"/>
<dbReference type="AlphaFoldDB" id="A0A158L448"/>
<reference evidence="2" key="1">
    <citation type="submission" date="2016-01" db="EMBL/GenBank/DDBJ databases">
        <authorList>
            <person name="Peeters C."/>
        </authorList>
    </citation>
    <scope>NUCLEOTIDE SEQUENCE [LARGE SCALE GENOMIC DNA]</scope>
    <source>
        <strain evidence="2">LMG 29317</strain>
    </source>
</reference>
<keyword evidence="3" id="KW-1185">Reference proteome</keyword>
<name>A0A158L448_9BURK</name>
<sequence length="61" mass="6492">MLITSDFEIGMILVVFALLGVILMGALSSTLHLDRWHPRLVGATVGAVFGLALIEAVPMIT</sequence>
<feature type="transmembrane region" description="Helical" evidence="1">
    <location>
        <begin position="40"/>
        <end position="60"/>
    </location>
</feature>